<gene>
    <name evidence="2" type="ORF">PG994_002285</name>
</gene>
<evidence type="ECO:0008006" key="4">
    <source>
        <dbReference type="Google" id="ProtNLM"/>
    </source>
</evidence>
<reference evidence="2 3" key="1">
    <citation type="submission" date="2023-01" db="EMBL/GenBank/DDBJ databases">
        <title>Analysis of 21 Apiospora genomes using comparative genomics revels a genus with tremendous synthesis potential of carbohydrate active enzymes and secondary metabolites.</title>
        <authorList>
            <person name="Sorensen T."/>
        </authorList>
    </citation>
    <scope>NUCLEOTIDE SEQUENCE [LARGE SCALE GENOMIC DNA]</scope>
    <source>
        <strain evidence="2 3">CBS 135458</strain>
    </source>
</reference>
<evidence type="ECO:0000256" key="1">
    <source>
        <dbReference type="SAM" id="MobiDB-lite"/>
    </source>
</evidence>
<proteinExistence type="predicted"/>
<sequence>MVFVRELRRYHLISHPDLWMMRVTFGRIVMSTAVSRKYRQAGVFLPHFRTTGKPKTDENTVPGGVAEKGFLFVKELVPGGNLNIVQSVETGKLYVNKILERGINQRGMRENFVTRLPPELRFSTIHKERANVMPTLSNASCFLIKRVMTLDSATQYKKCHPQIIFTNQTPLGNRYANGGTIENLIKKYNAERKAVPEHFIWHVAVELGEALAGLAAHLPPRPAGEQRLLHYEAPYRGGHLAGRGKVQNVFPTVMVGDFGIAARDGDPVADLQPSVLLDFDEATIAAHPAIRQLNDWEDIYAYSVILRSMFQANIHENAYTQNYDQVTPERFTAREANRHDLPAGQQRHFSAMLEAWLRQFEWPDMRNNGIETTVTDANWFQVNNWTHQPNLAHLLDNMLPNARRELERHRANMGRDYRSDVNVSWTKQVELSARPTSTPTSKTRRRRGRTAAAGGPGAAVYGVGDAHAGRDRPED</sequence>
<dbReference type="GeneID" id="92086757"/>
<evidence type="ECO:0000313" key="3">
    <source>
        <dbReference type="Proteomes" id="UP001480595"/>
    </source>
</evidence>
<organism evidence="2 3">
    <name type="scientific">Apiospora phragmitis</name>
    <dbReference type="NCBI Taxonomy" id="2905665"/>
    <lineage>
        <taxon>Eukaryota</taxon>
        <taxon>Fungi</taxon>
        <taxon>Dikarya</taxon>
        <taxon>Ascomycota</taxon>
        <taxon>Pezizomycotina</taxon>
        <taxon>Sordariomycetes</taxon>
        <taxon>Xylariomycetidae</taxon>
        <taxon>Amphisphaeriales</taxon>
        <taxon>Apiosporaceae</taxon>
        <taxon>Apiospora</taxon>
    </lineage>
</organism>
<protein>
    <recommendedName>
        <fullName evidence="4">Protein kinase domain-containing protein</fullName>
    </recommendedName>
</protein>
<name>A0ABR1WVX6_9PEZI</name>
<feature type="region of interest" description="Disordered" evidence="1">
    <location>
        <begin position="429"/>
        <end position="475"/>
    </location>
</feature>
<dbReference type="RefSeq" id="XP_066721835.1">
    <property type="nucleotide sequence ID" value="XM_066853694.1"/>
</dbReference>
<evidence type="ECO:0000313" key="2">
    <source>
        <dbReference type="EMBL" id="KAK8087311.1"/>
    </source>
</evidence>
<keyword evidence="3" id="KW-1185">Reference proteome</keyword>
<dbReference type="EMBL" id="JAQQWL010000002">
    <property type="protein sequence ID" value="KAK8087311.1"/>
    <property type="molecule type" value="Genomic_DNA"/>
</dbReference>
<dbReference type="Proteomes" id="UP001480595">
    <property type="component" value="Unassembled WGS sequence"/>
</dbReference>
<accession>A0ABR1WVX6</accession>
<comment type="caution">
    <text evidence="2">The sequence shown here is derived from an EMBL/GenBank/DDBJ whole genome shotgun (WGS) entry which is preliminary data.</text>
</comment>
<feature type="compositionally biased region" description="Low complexity" evidence="1">
    <location>
        <begin position="432"/>
        <end position="441"/>
    </location>
</feature>